<dbReference type="AlphaFoldDB" id="A0A2T4JB32"/>
<dbReference type="Proteomes" id="UP000241362">
    <property type="component" value="Unassembled WGS sequence"/>
</dbReference>
<dbReference type="PANTHER" id="PTHR30231">
    <property type="entry name" value="DNA POLYMERASE III SUBUNIT EPSILON"/>
    <property type="match status" value="1"/>
</dbReference>
<dbReference type="Pfam" id="PF00929">
    <property type="entry name" value="RNase_T"/>
    <property type="match status" value="1"/>
</dbReference>
<evidence type="ECO:0000313" key="2">
    <source>
        <dbReference type="EMBL" id="PTE15038.1"/>
    </source>
</evidence>
<evidence type="ECO:0000313" key="3">
    <source>
        <dbReference type="Proteomes" id="UP000241362"/>
    </source>
</evidence>
<protein>
    <submittedName>
        <fullName evidence="2">Exonuclease</fullName>
    </submittedName>
</protein>
<dbReference type="EMBL" id="PZKE01000005">
    <property type="protein sequence ID" value="PTE15038.1"/>
    <property type="molecule type" value="Genomic_DNA"/>
</dbReference>
<dbReference type="GO" id="GO:0006259">
    <property type="term" value="P:DNA metabolic process"/>
    <property type="evidence" value="ECO:0007669"/>
    <property type="project" value="UniProtKB-ARBA"/>
</dbReference>
<dbReference type="InterPro" id="IPR012337">
    <property type="entry name" value="RNaseH-like_sf"/>
</dbReference>
<dbReference type="InterPro" id="IPR036397">
    <property type="entry name" value="RNaseH_sf"/>
</dbReference>
<dbReference type="RefSeq" id="WP_107672812.1">
    <property type="nucleotide sequence ID" value="NZ_PZKE01000005.1"/>
</dbReference>
<feature type="domain" description="Exonuclease" evidence="1">
    <location>
        <begin position="17"/>
        <end position="182"/>
    </location>
</feature>
<name>A0A2T4JB32_FUSBL</name>
<dbReference type="SMART" id="SM00479">
    <property type="entry name" value="EXOIII"/>
    <property type="match status" value="1"/>
</dbReference>
<sequence length="195" mass="21293">MPPVSDAQPSLPQGPYRFVALDVETANGDAASICQIGIACVTGDDRIDGWCTYVNPRAPFSSFNTQLHGIGPDHVRNAPDFATVIGWLAPLLARQPVIQHSSFDRRAIQGACALLGREAPPWQWGDSVRIARRAWPEFTGNGGHGLAHLKQRLDLCFDHHDAGEDARAAALVVLKAERHTGESCDRFFGWMRAEA</sequence>
<keyword evidence="3" id="KW-1185">Reference proteome</keyword>
<dbReference type="GO" id="GO:0005829">
    <property type="term" value="C:cytosol"/>
    <property type="evidence" value="ECO:0007669"/>
    <property type="project" value="TreeGrafter"/>
</dbReference>
<dbReference type="GO" id="GO:0008408">
    <property type="term" value="F:3'-5' exonuclease activity"/>
    <property type="evidence" value="ECO:0007669"/>
    <property type="project" value="TreeGrafter"/>
</dbReference>
<keyword evidence="2" id="KW-0540">Nuclease</keyword>
<dbReference type="InterPro" id="IPR013520">
    <property type="entry name" value="Ribonucl_H"/>
</dbReference>
<proteinExistence type="predicted"/>
<dbReference type="SUPFAM" id="SSF53098">
    <property type="entry name" value="Ribonuclease H-like"/>
    <property type="match status" value="1"/>
</dbReference>
<dbReference type="Gene3D" id="3.30.420.10">
    <property type="entry name" value="Ribonuclease H-like superfamily/Ribonuclease H"/>
    <property type="match status" value="1"/>
</dbReference>
<reference evidence="2 3" key="1">
    <citation type="submission" date="2018-03" db="EMBL/GenBank/DDBJ databases">
        <title>Rhodobacter blasticus.</title>
        <authorList>
            <person name="Meyer T.E."/>
            <person name="Miller S."/>
            <person name="Lodha T."/>
            <person name="Gandham S."/>
            <person name="Chintalapati S."/>
            <person name="Chintalapati V.R."/>
        </authorList>
    </citation>
    <scope>NUCLEOTIDE SEQUENCE [LARGE SCALE GENOMIC DNA]</scope>
    <source>
        <strain evidence="2 3">DSM 2131</strain>
    </source>
</reference>
<dbReference type="GO" id="GO:0003676">
    <property type="term" value="F:nucleic acid binding"/>
    <property type="evidence" value="ECO:0007669"/>
    <property type="project" value="InterPro"/>
</dbReference>
<organism evidence="2 3">
    <name type="scientific">Fuscovulum blasticum DSM 2131</name>
    <dbReference type="NCBI Taxonomy" id="1188250"/>
    <lineage>
        <taxon>Bacteria</taxon>
        <taxon>Pseudomonadati</taxon>
        <taxon>Pseudomonadota</taxon>
        <taxon>Alphaproteobacteria</taxon>
        <taxon>Rhodobacterales</taxon>
        <taxon>Paracoccaceae</taxon>
        <taxon>Pseudogemmobacter</taxon>
    </lineage>
</organism>
<evidence type="ECO:0000259" key="1">
    <source>
        <dbReference type="SMART" id="SM00479"/>
    </source>
</evidence>
<dbReference type="CDD" id="cd06130">
    <property type="entry name" value="DNA_pol_III_epsilon_like"/>
    <property type="match status" value="1"/>
</dbReference>
<dbReference type="PANTHER" id="PTHR30231:SF42">
    <property type="entry name" value="EXONUCLEASE"/>
    <property type="match status" value="1"/>
</dbReference>
<gene>
    <name evidence="2" type="ORF">C5F44_07070</name>
</gene>
<keyword evidence="2" id="KW-0378">Hydrolase</keyword>
<keyword evidence="2" id="KW-0269">Exonuclease</keyword>
<accession>A0A2T4JB32</accession>
<comment type="caution">
    <text evidence="2">The sequence shown here is derived from an EMBL/GenBank/DDBJ whole genome shotgun (WGS) entry which is preliminary data.</text>
</comment>